<keyword evidence="1" id="KW-0175">Coiled coil</keyword>
<protein>
    <submittedName>
        <fullName evidence="3">Cut like homeobox 1</fullName>
    </submittedName>
</protein>
<proteinExistence type="predicted"/>
<reference evidence="3" key="3">
    <citation type="submission" date="2025-09" db="UniProtKB">
        <authorList>
            <consortium name="Ensembl"/>
        </authorList>
    </citation>
    <scope>IDENTIFICATION</scope>
</reference>
<evidence type="ECO:0000313" key="3">
    <source>
        <dbReference type="Ensembl" id="ENSHHUP00000090617.1"/>
    </source>
</evidence>
<evidence type="ECO:0000313" key="4">
    <source>
        <dbReference type="Proteomes" id="UP000314982"/>
    </source>
</evidence>
<reference evidence="3" key="2">
    <citation type="submission" date="2025-08" db="UniProtKB">
        <authorList>
            <consortium name="Ensembl"/>
        </authorList>
    </citation>
    <scope>IDENTIFICATION</scope>
</reference>
<dbReference type="Proteomes" id="UP000314982">
    <property type="component" value="Unassembled WGS sequence"/>
</dbReference>
<accession>A0A4W5RPA3</accession>
<dbReference type="Ensembl" id="ENSHHUT00000093423.1">
    <property type="protein sequence ID" value="ENSHHUP00000090617.1"/>
    <property type="gene ID" value="ENSHHUG00000052314.1"/>
</dbReference>
<dbReference type="GO" id="GO:0000981">
    <property type="term" value="F:DNA-binding transcription factor activity, RNA polymerase II-specific"/>
    <property type="evidence" value="ECO:0007669"/>
    <property type="project" value="TreeGrafter"/>
</dbReference>
<dbReference type="GeneTree" id="ENSGT00940000159751"/>
<sequence length="131" mass="15241">MHDIETENQKLRETLEGYTQEIAEVKNHEVTIKALKEKIEEYEETLKKQAKELGQEERREGEKEEKEGEEEGQLHNNHAEEESQQQEKQESVVSNLEEANRKAQSLQTALEATQAELLELKSKYDEESTAK</sequence>
<feature type="compositionally biased region" description="Basic and acidic residues" evidence="2">
    <location>
        <begin position="77"/>
        <end position="90"/>
    </location>
</feature>
<dbReference type="GO" id="GO:0005634">
    <property type="term" value="C:nucleus"/>
    <property type="evidence" value="ECO:0007669"/>
    <property type="project" value="TreeGrafter"/>
</dbReference>
<feature type="region of interest" description="Disordered" evidence="2">
    <location>
        <begin position="49"/>
        <end position="107"/>
    </location>
</feature>
<reference evidence="4" key="1">
    <citation type="submission" date="2018-06" db="EMBL/GenBank/DDBJ databases">
        <title>Genome assembly of Danube salmon.</title>
        <authorList>
            <person name="Macqueen D.J."/>
            <person name="Gundappa M.K."/>
        </authorList>
    </citation>
    <scope>NUCLEOTIDE SEQUENCE [LARGE SCALE GENOMIC DNA]</scope>
</reference>
<evidence type="ECO:0000256" key="1">
    <source>
        <dbReference type="ARBA" id="ARBA00023054"/>
    </source>
</evidence>
<dbReference type="PANTHER" id="PTHR14043">
    <property type="entry name" value="CCAAT DISPLACEMENT PROTEIN-RELATED"/>
    <property type="match status" value="1"/>
</dbReference>
<evidence type="ECO:0000256" key="2">
    <source>
        <dbReference type="SAM" id="MobiDB-lite"/>
    </source>
</evidence>
<dbReference type="GO" id="GO:0000977">
    <property type="term" value="F:RNA polymerase II transcription regulatory region sequence-specific DNA binding"/>
    <property type="evidence" value="ECO:0007669"/>
    <property type="project" value="TreeGrafter"/>
</dbReference>
<dbReference type="PANTHER" id="PTHR14043:SF4">
    <property type="entry name" value="HOMEOBOX PROTEIN CUT-LIKE 1"/>
    <property type="match status" value="1"/>
</dbReference>
<organism evidence="3 4">
    <name type="scientific">Hucho hucho</name>
    <name type="common">huchen</name>
    <dbReference type="NCBI Taxonomy" id="62062"/>
    <lineage>
        <taxon>Eukaryota</taxon>
        <taxon>Metazoa</taxon>
        <taxon>Chordata</taxon>
        <taxon>Craniata</taxon>
        <taxon>Vertebrata</taxon>
        <taxon>Euteleostomi</taxon>
        <taxon>Actinopterygii</taxon>
        <taxon>Neopterygii</taxon>
        <taxon>Teleostei</taxon>
        <taxon>Protacanthopterygii</taxon>
        <taxon>Salmoniformes</taxon>
        <taxon>Salmonidae</taxon>
        <taxon>Salmoninae</taxon>
        <taxon>Hucho</taxon>
    </lineage>
</organism>
<keyword evidence="4" id="KW-1185">Reference proteome</keyword>
<name>A0A4W5RPA3_9TELE</name>
<feature type="compositionally biased region" description="Basic and acidic residues" evidence="2">
    <location>
        <begin position="49"/>
        <end position="66"/>
    </location>
</feature>
<dbReference type="AlphaFoldDB" id="A0A4W5RPA3"/>